<keyword evidence="3" id="KW-1185">Reference proteome</keyword>
<proteinExistence type="predicted"/>
<organism evidence="2 3">
    <name type="scientific">Austropuccinia psidii MF-1</name>
    <dbReference type="NCBI Taxonomy" id="1389203"/>
    <lineage>
        <taxon>Eukaryota</taxon>
        <taxon>Fungi</taxon>
        <taxon>Dikarya</taxon>
        <taxon>Basidiomycota</taxon>
        <taxon>Pucciniomycotina</taxon>
        <taxon>Pucciniomycetes</taxon>
        <taxon>Pucciniales</taxon>
        <taxon>Sphaerophragmiaceae</taxon>
        <taxon>Austropuccinia</taxon>
    </lineage>
</organism>
<evidence type="ECO:0000313" key="2">
    <source>
        <dbReference type="EMBL" id="MBW0460364.1"/>
    </source>
</evidence>
<dbReference type="Proteomes" id="UP000765509">
    <property type="component" value="Unassembled WGS sequence"/>
</dbReference>
<evidence type="ECO:0000313" key="3">
    <source>
        <dbReference type="Proteomes" id="UP000765509"/>
    </source>
</evidence>
<feature type="compositionally biased region" description="Basic and acidic residues" evidence="1">
    <location>
        <begin position="282"/>
        <end position="294"/>
    </location>
</feature>
<dbReference type="OrthoDB" id="2447685at2759"/>
<reference evidence="2" key="1">
    <citation type="submission" date="2021-03" db="EMBL/GenBank/DDBJ databases">
        <title>Draft genome sequence of rust myrtle Austropuccinia psidii MF-1, a brazilian biotype.</title>
        <authorList>
            <person name="Quecine M.C."/>
            <person name="Pachon D.M.R."/>
            <person name="Bonatelli M.L."/>
            <person name="Correr F.H."/>
            <person name="Franceschini L.M."/>
            <person name="Leite T.F."/>
            <person name="Margarido G.R.A."/>
            <person name="Almeida C.A."/>
            <person name="Ferrarezi J.A."/>
            <person name="Labate C.A."/>
        </authorList>
    </citation>
    <scope>NUCLEOTIDE SEQUENCE</scope>
    <source>
        <strain evidence="2">MF-1</strain>
    </source>
</reference>
<feature type="region of interest" description="Disordered" evidence="1">
    <location>
        <begin position="282"/>
        <end position="342"/>
    </location>
</feature>
<feature type="region of interest" description="Disordered" evidence="1">
    <location>
        <begin position="1"/>
        <end position="102"/>
    </location>
</feature>
<dbReference type="AlphaFoldDB" id="A0A9Q3B7Z2"/>
<name>A0A9Q3B7Z2_9BASI</name>
<comment type="caution">
    <text evidence="2">The sequence shown here is derived from an EMBL/GenBank/DDBJ whole genome shotgun (WGS) entry which is preliminary data.</text>
</comment>
<sequence>MSVQHSPPARKSSRYRGPNLEGAVPSIQEGRGPRRSYSFSGVVGGFPGIASTTVKGPGEDDEEVEENSVEEEHSDGTEGVPAPVGASQGTGGPTIAQSNKPVSHQYEPSWLAIMHKITQIMTNIEGASSSEASRPPAFKTPFMTSPDCFDKTQSNSEASFSLPYLSNLTNKDPEYLLDNWGISESQLFTLFGDPNEVRKAEAELDALRIKEGGHVSLQIAHFRILVSRIGDQGERALIYHFRKGLPSRIVDQLASHSPTMDYLQDLMEITLELHTRYHERQKQKIHFQEKKSEASKSVSPYPQNYSSSNQKKKKNFHFQKRDKPHSSLMNKDFKSMGSEKERSVKEGLYAYCGGKNILEFYFKRP</sequence>
<protein>
    <submittedName>
        <fullName evidence="2">Uncharacterized protein</fullName>
    </submittedName>
</protein>
<dbReference type="EMBL" id="AVOT02000007">
    <property type="protein sequence ID" value="MBW0460364.1"/>
    <property type="molecule type" value="Genomic_DNA"/>
</dbReference>
<feature type="compositionally biased region" description="Basic and acidic residues" evidence="1">
    <location>
        <begin position="319"/>
        <end position="342"/>
    </location>
</feature>
<feature type="compositionally biased region" description="Acidic residues" evidence="1">
    <location>
        <begin position="59"/>
        <end position="69"/>
    </location>
</feature>
<gene>
    <name evidence="2" type="ORF">O181_000079</name>
</gene>
<accession>A0A9Q3B7Z2</accession>
<evidence type="ECO:0000256" key="1">
    <source>
        <dbReference type="SAM" id="MobiDB-lite"/>
    </source>
</evidence>